<evidence type="ECO:0000313" key="1">
    <source>
        <dbReference type="EMBL" id="KAL0428954.1"/>
    </source>
</evidence>
<comment type="caution">
    <text evidence="1">The sequence shown here is derived from an EMBL/GenBank/DDBJ whole genome shotgun (WGS) entry which is preliminary data.</text>
</comment>
<protein>
    <submittedName>
        <fullName evidence="1">Peroxisome biogenesis protein 16</fullName>
    </submittedName>
</protein>
<gene>
    <name evidence="1" type="ORF">Sradi_0521400</name>
</gene>
<dbReference type="AlphaFoldDB" id="A0AAW2VJ12"/>
<accession>A0AAW2VJ12</accession>
<reference evidence="1" key="2">
    <citation type="journal article" date="2024" name="Plant">
        <title>Genomic evolution and insights into agronomic trait innovations of Sesamum species.</title>
        <authorList>
            <person name="Miao H."/>
            <person name="Wang L."/>
            <person name="Qu L."/>
            <person name="Liu H."/>
            <person name="Sun Y."/>
            <person name="Le M."/>
            <person name="Wang Q."/>
            <person name="Wei S."/>
            <person name="Zheng Y."/>
            <person name="Lin W."/>
            <person name="Duan Y."/>
            <person name="Cao H."/>
            <person name="Xiong S."/>
            <person name="Wang X."/>
            <person name="Wei L."/>
            <person name="Li C."/>
            <person name="Ma Q."/>
            <person name="Ju M."/>
            <person name="Zhao R."/>
            <person name="Li G."/>
            <person name="Mu C."/>
            <person name="Tian Q."/>
            <person name="Mei H."/>
            <person name="Zhang T."/>
            <person name="Gao T."/>
            <person name="Zhang H."/>
        </authorList>
    </citation>
    <scope>NUCLEOTIDE SEQUENCE</scope>
    <source>
        <strain evidence="1">G02</strain>
    </source>
</reference>
<proteinExistence type="predicted"/>
<reference evidence="1" key="1">
    <citation type="submission" date="2020-06" db="EMBL/GenBank/DDBJ databases">
        <authorList>
            <person name="Li T."/>
            <person name="Hu X."/>
            <person name="Zhang T."/>
            <person name="Song X."/>
            <person name="Zhang H."/>
            <person name="Dai N."/>
            <person name="Sheng W."/>
            <person name="Hou X."/>
            <person name="Wei L."/>
        </authorList>
    </citation>
    <scope>NUCLEOTIDE SEQUENCE</scope>
    <source>
        <strain evidence="1">G02</strain>
        <tissue evidence="1">Leaf</tissue>
    </source>
</reference>
<organism evidence="1">
    <name type="scientific">Sesamum radiatum</name>
    <name type="common">Black benniseed</name>
    <dbReference type="NCBI Taxonomy" id="300843"/>
    <lineage>
        <taxon>Eukaryota</taxon>
        <taxon>Viridiplantae</taxon>
        <taxon>Streptophyta</taxon>
        <taxon>Embryophyta</taxon>
        <taxon>Tracheophyta</taxon>
        <taxon>Spermatophyta</taxon>
        <taxon>Magnoliopsida</taxon>
        <taxon>eudicotyledons</taxon>
        <taxon>Gunneridae</taxon>
        <taxon>Pentapetalae</taxon>
        <taxon>asterids</taxon>
        <taxon>lamiids</taxon>
        <taxon>Lamiales</taxon>
        <taxon>Pedaliaceae</taxon>
        <taxon>Sesamum</taxon>
    </lineage>
</organism>
<name>A0AAW2VJ12_SESRA</name>
<dbReference type="EMBL" id="JACGWJ010000003">
    <property type="protein sequence ID" value="KAL0428954.1"/>
    <property type="molecule type" value="Genomic_DNA"/>
</dbReference>
<feature type="non-terminal residue" evidence="1">
    <location>
        <position position="75"/>
    </location>
</feature>
<sequence length="75" mass="8642">MELHRHNRICQKWAIIKSWSAGVSGFLKNHPGQTPWNLEGRALSALTRFGENARTVAEPTWLRRVQHQQAIMEPP</sequence>